<evidence type="ECO:0000256" key="2">
    <source>
        <dbReference type="ARBA" id="ARBA00009045"/>
    </source>
</evidence>
<dbReference type="EMBL" id="SNZH01000006">
    <property type="protein sequence ID" value="TDR44103.1"/>
    <property type="molecule type" value="Genomic_DNA"/>
</dbReference>
<evidence type="ECO:0000256" key="3">
    <source>
        <dbReference type="ARBA" id="ARBA00022692"/>
    </source>
</evidence>
<dbReference type="Proteomes" id="UP000295293">
    <property type="component" value="Unassembled WGS sequence"/>
</dbReference>
<comment type="similarity">
    <text evidence="2">Belongs to the peptidase S54 family.</text>
</comment>
<evidence type="ECO:0000313" key="9">
    <source>
        <dbReference type="EMBL" id="TDR44103.1"/>
    </source>
</evidence>
<evidence type="ECO:0000256" key="4">
    <source>
        <dbReference type="ARBA" id="ARBA00022801"/>
    </source>
</evidence>
<feature type="transmembrane region" description="Helical" evidence="7">
    <location>
        <begin position="237"/>
        <end position="260"/>
    </location>
</feature>
<feature type="transmembrane region" description="Helical" evidence="7">
    <location>
        <begin position="15"/>
        <end position="33"/>
    </location>
</feature>
<dbReference type="Gene3D" id="1.20.1540.10">
    <property type="entry name" value="Rhomboid-like"/>
    <property type="match status" value="1"/>
</dbReference>
<reference evidence="9 10" key="1">
    <citation type="submission" date="2019-03" db="EMBL/GenBank/DDBJ databases">
        <title>Genomic Encyclopedia of Type Strains, Phase IV (KMG-IV): sequencing the most valuable type-strain genomes for metagenomic binning, comparative biology and taxonomic classification.</title>
        <authorList>
            <person name="Goeker M."/>
        </authorList>
    </citation>
    <scope>NUCLEOTIDE SEQUENCE [LARGE SCALE GENOMIC DNA]</scope>
    <source>
        <strain evidence="9 10">DSM 21667</strain>
    </source>
</reference>
<dbReference type="GO" id="GO:0016020">
    <property type="term" value="C:membrane"/>
    <property type="evidence" value="ECO:0007669"/>
    <property type="project" value="UniProtKB-SubCell"/>
</dbReference>
<dbReference type="InterPro" id="IPR050925">
    <property type="entry name" value="Rhomboid_protease_S54"/>
</dbReference>
<dbReference type="AlphaFoldDB" id="A0A4R6YZ37"/>
<dbReference type="GO" id="GO:0004252">
    <property type="term" value="F:serine-type endopeptidase activity"/>
    <property type="evidence" value="ECO:0007669"/>
    <property type="project" value="InterPro"/>
</dbReference>
<evidence type="ECO:0000256" key="6">
    <source>
        <dbReference type="ARBA" id="ARBA00023136"/>
    </source>
</evidence>
<keyword evidence="5 7" id="KW-1133">Transmembrane helix</keyword>
<dbReference type="OrthoDB" id="9814037at2"/>
<protein>
    <submittedName>
        <fullName evidence="9">Rhomboid family protein</fullName>
    </submittedName>
</protein>
<comment type="caution">
    <text evidence="9">The sequence shown here is derived from an EMBL/GenBank/DDBJ whole genome shotgun (WGS) entry which is preliminary data.</text>
</comment>
<dbReference type="InterPro" id="IPR035952">
    <property type="entry name" value="Rhomboid-like_sf"/>
</dbReference>
<dbReference type="InterPro" id="IPR022764">
    <property type="entry name" value="Peptidase_S54_rhomboid_dom"/>
</dbReference>
<gene>
    <name evidence="9" type="ORF">DFR29_106250</name>
</gene>
<proteinExistence type="inferred from homology"/>
<evidence type="ECO:0000256" key="1">
    <source>
        <dbReference type="ARBA" id="ARBA00004141"/>
    </source>
</evidence>
<dbReference type="Pfam" id="PF01694">
    <property type="entry name" value="Rhomboid"/>
    <property type="match status" value="1"/>
</dbReference>
<dbReference type="PANTHER" id="PTHR43731">
    <property type="entry name" value="RHOMBOID PROTEASE"/>
    <property type="match status" value="1"/>
</dbReference>
<evidence type="ECO:0000256" key="7">
    <source>
        <dbReference type="SAM" id="Phobius"/>
    </source>
</evidence>
<dbReference type="PANTHER" id="PTHR43731:SF14">
    <property type="entry name" value="PRESENILIN-ASSOCIATED RHOMBOID-LIKE PROTEIN, MITOCHONDRIAL"/>
    <property type="match status" value="1"/>
</dbReference>
<dbReference type="SUPFAM" id="SSF144091">
    <property type="entry name" value="Rhomboid-like"/>
    <property type="match status" value="1"/>
</dbReference>
<evidence type="ECO:0000259" key="8">
    <source>
        <dbReference type="Pfam" id="PF01694"/>
    </source>
</evidence>
<sequence>MLILPLHRPFNRANFPFATIALVLVNAFVFFFLQSQDEAAGERALRYYQQAQLGRVELPVYREWLAQHPDARRQQLLEQYGEMPALTVQLIQSDADFLEALRADRLVTAENAHYASWKEGRSEFDRLWQRRFTERHQLQYSGFSPARLFTSMFLHGDFGHLLGNMVFLVMLGLLVEGALGSALFLAVYLLGGLGGSLVSLALHWGEPGGALGASGAIAALMGAYCVLWGLRKVRVFWWAFVVFDYSRIAALWLLPFWLGWELFNLLANPDAGIGFDAHAGGIASGALLAWGVRAMGWERREFLDEDEKADQAKAQQDGLELALQHLGRLEVAPARKLLEPLDRAGPPSLDVRIALYRCARYAKLPAAMRDALQRVLELPLADAAAVRKVKAVIDDYLKVDADGLVLQPAQSLQLARAWLRIGADKDAEPLLRELGQRLPDHPGLAELCWQVAQRAREGSADWRARLELIVRHCPRSELAPKAQFLLSQTP</sequence>
<name>A0A4R6YZ37_9GAMM</name>
<comment type="subcellular location">
    <subcellularLocation>
        <location evidence="1">Membrane</location>
        <topology evidence="1">Multi-pass membrane protein</topology>
    </subcellularLocation>
</comment>
<feature type="transmembrane region" description="Helical" evidence="7">
    <location>
        <begin position="210"/>
        <end position="230"/>
    </location>
</feature>
<accession>A0A4R6YZ37</accession>
<keyword evidence="4" id="KW-0378">Hydrolase</keyword>
<keyword evidence="3 7" id="KW-0812">Transmembrane</keyword>
<feature type="transmembrane region" description="Helical" evidence="7">
    <location>
        <begin position="272"/>
        <end position="292"/>
    </location>
</feature>
<feature type="transmembrane region" description="Helical" evidence="7">
    <location>
        <begin position="161"/>
        <end position="190"/>
    </location>
</feature>
<organism evidence="9 10">
    <name type="scientific">Tahibacter aquaticus</name>
    <dbReference type="NCBI Taxonomy" id="520092"/>
    <lineage>
        <taxon>Bacteria</taxon>
        <taxon>Pseudomonadati</taxon>
        <taxon>Pseudomonadota</taxon>
        <taxon>Gammaproteobacteria</taxon>
        <taxon>Lysobacterales</taxon>
        <taxon>Rhodanobacteraceae</taxon>
        <taxon>Tahibacter</taxon>
    </lineage>
</organism>
<evidence type="ECO:0000313" key="10">
    <source>
        <dbReference type="Proteomes" id="UP000295293"/>
    </source>
</evidence>
<dbReference type="RefSeq" id="WP_133818840.1">
    <property type="nucleotide sequence ID" value="NZ_SNZH01000006.1"/>
</dbReference>
<keyword evidence="10" id="KW-1185">Reference proteome</keyword>
<feature type="domain" description="Peptidase S54 rhomboid" evidence="8">
    <location>
        <begin position="146"/>
        <end position="292"/>
    </location>
</feature>
<keyword evidence="6 7" id="KW-0472">Membrane</keyword>
<evidence type="ECO:0000256" key="5">
    <source>
        <dbReference type="ARBA" id="ARBA00022989"/>
    </source>
</evidence>